<dbReference type="AlphaFoldDB" id="A0A8X8VWL4"/>
<reference evidence="3" key="1">
    <citation type="submission" date="2018-01" db="EMBL/GenBank/DDBJ databases">
        <authorList>
            <person name="Mao J.F."/>
        </authorList>
    </citation>
    <scope>NUCLEOTIDE SEQUENCE</scope>
    <source>
        <strain evidence="3">Huo1</strain>
        <tissue evidence="3">Leaf</tissue>
    </source>
</reference>
<evidence type="ECO:0000313" key="3">
    <source>
        <dbReference type="EMBL" id="KAG6383749.1"/>
    </source>
</evidence>
<name>A0A8X8VWL4_SALSN</name>
<keyword evidence="4" id="KW-1185">Reference proteome</keyword>
<dbReference type="GO" id="GO:0031083">
    <property type="term" value="C:BLOC-1 complex"/>
    <property type="evidence" value="ECO:0007669"/>
    <property type="project" value="InterPro"/>
</dbReference>
<comment type="caution">
    <text evidence="3">The sequence shown here is derived from an EMBL/GenBank/DDBJ whole genome shotgun (WGS) entry which is preliminary data.</text>
</comment>
<proteinExistence type="inferred from homology"/>
<reference evidence="3" key="2">
    <citation type="submission" date="2020-08" db="EMBL/GenBank/DDBJ databases">
        <title>Plant Genome Project.</title>
        <authorList>
            <person name="Zhang R.-G."/>
        </authorList>
    </citation>
    <scope>NUCLEOTIDE SEQUENCE</scope>
    <source>
        <strain evidence="3">Huo1</strain>
        <tissue evidence="3">Leaf</tissue>
    </source>
</reference>
<dbReference type="EMBL" id="PNBA02000410">
    <property type="protein sequence ID" value="KAG6383749.1"/>
    <property type="molecule type" value="Genomic_DNA"/>
</dbReference>
<evidence type="ECO:0000256" key="2">
    <source>
        <dbReference type="ARBA" id="ARBA00019577"/>
    </source>
</evidence>
<dbReference type="Proteomes" id="UP000298416">
    <property type="component" value="Unassembled WGS sequence"/>
</dbReference>
<accession>A0A8X8VWL4</accession>
<evidence type="ECO:0000313" key="4">
    <source>
        <dbReference type="Proteomes" id="UP000298416"/>
    </source>
</evidence>
<dbReference type="GO" id="GO:0016197">
    <property type="term" value="P:endosomal transport"/>
    <property type="evidence" value="ECO:0007669"/>
    <property type="project" value="TreeGrafter"/>
</dbReference>
<dbReference type="InterPro" id="IPR009395">
    <property type="entry name" value="BLOC1S1"/>
</dbReference>
<organism evidence="3">
    <name type="scientific">Salvia splendens</name>
    <name type="common">Scarlet sage</name>
    <dbReference type="NCBI Taxonomy" id="180675"/>
    <lineage>
        <taxon>Eukaryota</taxon>
        <taxon>Viridiplantae</taxon>
        <taxon>Streptophyta</taxon>
        <taxon>Embryophyta</taxon>
        <taxon>Tracheophyta</taxon>
        <taxon>Spermatophyta</taxon>
        <taxon>Magnoliopsida</taxon>
        <taxon>eudicotyledons</taxon>
        <taxon>Gunneridae</taxon>
        <taxon>Pentapetalae</taxon>
        <taxon>asterids</taxon>
        <taxon>lamiids</taxon>
        <taxon>Lamiales</taxon>
        <taxon>Lamiaceae</taxon>
        <taxon>Nepetoideae</taxon>
        <taxon>Mentheae</taxon>
        <taxon>Salviinae</taxon>
        <taxon>Salvia</taxon>
        <taxon>Salvia subgen. Calosphace</taxon>
        <taxon>core Calosphace</taxon>
    </lineage>
</organism>
<comment type="similarity">
    <text evidence="1">Belongs to the BLOC1S1 family.</text>
</comment>
<dbReference type="PANTHER" id="PTHR13073">
    <property type="entry name" value="BLOC-1 COMPLEX SUBUNIT 1"/>
    <property type="match status" value="1"/>
</dbReference>
<gene>
    <name evidence="3" type="ORF">SASPL_156481</name>
</gene>
<dbReference type="PANTHER" id="PTHR13073:SF0">
    <property type="entry name" value="BIOGENESIS OF LYSOSOME-RELATED ORGANELLES COMPLEX 1 SUBUNIT 1"/>
    <property type="match status" value="1"/>
</dbReference>
<dbReference type="Pfam" id="PF06320">
    <property type="entry name" value="GCN5L1"/>
    <property type="match status" value="2"/>
</dbReference>
<protein>
    <recommendedName>
        <fullName evidence="2">Biogenesis of lysosome-related organelles complex 1 subunit 1</fullName>
    </recommendedName>
</protein>
<evidence type="ECO:0000256" key="1">
    <source>
        <dbReference type="ARBA" id="ARBA00007133"/>
    </source>
</evidence>
<sequence>MERSHYVDAGSLESSLVHLIDDHNRAAIELRKRTDDFPVQSVFAIAGNYDQLMKVVDGGVHDIFINEKRIKVEIQALSATIMRFSKQTDQWLAVSRAMNTAVKEIEDFENWMKTMELDSKRISAAISAAMERSHQVEAGSLEASLLQMVSDHNHAAIELRERTEKAKKEAIQTAIRVSDLLVKSVDGGVREVFINEERIDKEIQALTASITRFSKQNDQWLAASHALNTAVKEIGDFENWMKTMELDCKSISAAICNIYQT</sequence>